<gene>
    <name evidence="21" type="primary">recQ</name>
    <name evidence="21" type="ORF">INF35_02840</name>
</gene>
<keyword evidence="12" id="KW-0233">DNA recombination</keyword>
<dbReference type="PANTHER" id="PTHR13710">
    <property type="entry name" value="DNA HELICASE RECQ FAMILY MEMBER"/>
    <property type="match status" value="1"/>
</dbReference>
<evidence type="ECO:0000259" key="19">
    <source>
        <dbReference type="PROSITE" id="PS51192"/>
    </source>
</evidence>
<evidence type="ECO:0000256" key="9">
    <source>
        <dbReference type="ARBA" id="ARBA00022833"/>
    </source>
</evidence>
<dbReference type="NCBIfam" id="TIGR00614">
    <property type="entry name" value="recQ_fam"/>
    <property type="match status" value="1"/>
</dbReference>
<evidence type="ECO:0000259" key="20">
    <source>
        <dbReference type="PROSITE" id="PS51194"/>
    </source>
</evidence>
<dbReference type="Gene3D" id="1.10.10.10">
    <property type="entry name" value="Winged helix-like DNA-binding domain superfamily/Winged helix DNA-binding domain"/>
    <property type="match status" value="1"/>
</dbReference>
<keyword evidence="4" id="KW-0479">Metal-binding</keyword>
<proteinExistence type="inferred from homology"/>
<dbReference type="InterPro" id="IPR001650">
    <property type="entry name" value="Helicase_C-like"/>
</dbReference>
<dbReference type="InterPro" id="IPR036388">
    <property type="entry name" value="WH-like_DNA-bd_sf"/>
</dbReference>
<evidence type="ECO:0000256" key="11">
    <source>
        <dbReference type="ARBA" id="ARBA00023125"/>
    </source>
</evidence>
<name>A0ABR9R0S3_9FIRM</name>
<dbReference type="PROSITE" id="PS51194">
    <property type="entry name" value="HELICASE_CTER"/>
    <property type="match status" value="1"/>
</dbReference>
<evidence type="ECO:0000256" key="7">
    <source>
        <dbReference type="ARBA" id="ARBA00022801"/>
    </source>
</evidence>
<evidence type="ECO:0000313" key="22">
    <source>
        <dbReference type="Proteomes" id="UP000768567"/>
    </source>
</evidence>
<keyword evidence="7 21" id="KW-0378">Hydrolase</keyword>
<dbReference type="CDD" id="cd17920">
    <property type="entry name" value="DEXHc_RecQ"/>
    <property type="match status" value="1"/>
</dbReference>
<dbReference type="Pfam" id="PF00271">
    <property type="entry name" value="Helicase_C"/>
    <property type="match status" value="1"/>
</dbReference>
<dbReference type="SUPFAM" id="SSF47819">
    <property type="entry name" value="HRDC-like"/>
    <property type="match status" value="1"/>
</dbReference>
<evidence type="ECO:0000256" key="6">
    <source>
        <dbReference type="ARBA" id="ARBA00022763"/>
    </source>
</evidence>
<dbReference type="InterPro" id="IPR032284">
    <property type="entry name" value="RecQ_Zn-bd"/>
</dbReference>
<dbReference type="Gene3D" id="3.40.50.300">
    <property type="entry name" value="P-loop containing nucleotide triphosphate hydrolases"/>
    <property type="match status" value="2"/>
</dbReference>
<dbReference type="Pfam" id="PF16124">
    <property type="entry name" value="RecQ_Zn_bind"/>
    <property type="match status" value="1"/>
</dbReference>
<organism evidence="21 22">
    <name type="scientific">Gemmiger gallinarum</name>
    <dbReference type="NCBI Taxonomy" id="2779354"/>
    <lineage>
        <taxon>Bacteria</taxon>
        <taxon>Bacillati</taxon>
        <taxon>Bacillota</taxon>
        <taxon>Clostridia</taxon>
        <taxon>Eubacteriales</taxon>
        <taxon>Gemmiger</taxon>
    </lineage>
</organism>
<dbReference type="PANTHER" id="PTHR13710:SF105">
    <property type="entry name" value="ATP-DEPENDENT DNA HELICASE Q1"/>
    <property type="match status" value="1"/>
</dbReference>
<dbReference type="SUPFAM" id="SSF52540">
    <property type="entry name" value="P-loop containing nucleoside triphosphate hydrolases"/>
    <property type="match status" value="1"/>
</dbReference>
<evidence type="ECO:0000256" key="1">
    <source>
        <dbReference type="ARBA" id="ARBA00001946"/>
    </source>
</evidence>
<dbReference type="Gene3D" id="1.10.150.80">
    <property type="entry name" value="HRDC domain"/>
    <property type="match status" value="1"/>
</dbReference>
<keyword evidence="22" id="KW-1185">Reference proteome</keyword>
<feature type="domain" description="HRDC" evidence="18">
    <location>
        <begin position="542"/>
        <end position="622"/>
    </location>
</feature>
<evidence type="ECO:0000313" key="21">
    <source>
        <dbReference type="EMBL" id="MBE5036728.1"/>
    </source>
</evidence>
<dbReference type="PROSITE" id="PS51192">
    <property type="entry name" value="HELICASE_ATP_BIND_1"/>
    <property type="match status" value="1"/>
</dbReference>
<evidence type="ECO:0000256" key="5">
    <source>
        <dbReference type="ARBA" id="ARBA00022741"/>
    </source>
</evidence>
<dbReference type="PROSITE" id="PS50967">
    <property type="entry name" value="HRDC"/>
    <property type="match status" value="1"/>
</dbReference>
<comment type="catalytic activity">
    <reaction evidence="15">
        <text>Couples ATP hydrolysis with the unwinding of duplex DNA by translocating in the 3'-5' direction.</text>
        <dbReference type="EC" id="5.6.2.4"/>
    </reaction>
</comment>
<dbReference type="InterPro" id="IPR014001">
    <property type="entry name" value="Helicase_ATP-bd"/>
</dbReference>
<dbReference type="SMART" id="SM00490">
    <property type="entry name" value="HELICc"/>
    <property type="match status" value="1"/>
</dbReference>
<dbReference type="InterPro" id="IPR011545">
    <property type="entry name" value="DEAD/DEAH_box_helicase_dom"/>
</dbReference>
<comment type="cofactor">
    <cofactor evidence="2">
        <name>Zn(2+)</name>
        <dbReference type="ChEBI" id="CHEBI:29105"/>
    </cofactor>
</comment>
<comment type="similarity">
    <text evidence="3">Belongs to the helicase family. RecQ subfamily.</text>
</comment>
<keyword evidence="9" id="KW-0862">Zinc</keyword>
<evidence type="ECO:0000256" key="12">
    <source>
        <dbReference type="ARBA" id="ARBA00023172"/>
    </source>
</evidence>
<dbReference type="InterPro" id="IPR010997">
    <property type="entry name" value="HRDC-like_sf"/>
</dbReference>
<evidence type="ECO:0000256" key="10">
    <source>
        <dbReference type="ARBA" id="ARBA00022840"/>
    </source>
</evidence>
<dbReference type="Pfam" id="PF00570">
    <property type="entry name" value="HRDC"/>
    <property type="match status" value="1"/>
</dbReference>
<evidence type="ECO:0000256" key="14">
    <source>
        <dbReference type="ARBA" id="ARBA00023235"/>
    </source>
</evidence>
<dbReference type="RefSeq" id="WP_193500015.1">
    <property type="nucleotide sequence ID" value="NZ_JADCKC010000001.1"/>
</dbReference>
<accession>A0ABR9R0S3</accession>
<sequence>MDQYSVLKQYFGHDEFRPGQKPLIEALLSGRDVLGVMPTGAGKSACYQVPAMLLPGMTLVISPLISLMKDQVTALEEAGVPAACLNSSQPEDQYQQVMRNAINGRYKILYVAPERLPTAGISYLTQNAEISLIAVDEAHCVSQWGQDFRPSYLKIADFIASLPVRPVVGAFTATATAQVKEDVAGLLGLRDPLCITTGFDRPNLYFGVARPRDKERYIEEYILDHPGKSGIVYCATRRTVESVCRELRGVGIQATRYHAGLDPEEREKNQEDFVYDKSRVMVATNAFGMGIDKSNVSFVLHYNMPKNLESYYQEAGRAGRDGEPAECILLFSLGDIQTAQYFIRNTHDNDELTPEQRAEVERRDGQRLDAMVTYCKTTRCLRSVMLEYFGEQTSGKCGHCSNCNSEMVETDITTEAQKILSGVARVEKRWPGGLGEVAVVQMLRGSRDQNTLKRGLDSLPTYGILRDVPQQRLRQYFDALEEQGYLINTKGEYPVLHLGAKAVDVLFHGQKVQMTERLAPGSREAQAGRRQSSKKRTERASALPDEGLIGALKAERSRLAQKNKVPAYIIFNNLTLDAMAQQKPRTMGDFMRLPGVGDAKAHKYGKEFLRCIAQYCAGHPDE</sequence>
<dbReference type="GO" id="GO:0003678">
    <property type="term" value="F:DNA helicase activity"/>
    <property type="evidence" value="ECO:0007669"/>
    <property type="project" value="UniProtKB-EC"/>
</dbReference>
<evidence type="ECO:0000256" key="8">
    <source>
        <dbReference type="ARBA" id="ARBA00022806"/>
    </source>
</evidence>
<keyword evidence="6" id="KW-0227">DNA damage</keyword>
<dbReference type="SUPFAM" id="SSF46785">
    <property type="entry name" value="Winged helix' DNA-binding domain"/>
    <property type="match status" value="1"/>
</dbReference>
<keyword evidence="13" id="KW-0234">DNA repair</keyword>
<protein>
    <recommendedName>
        <fullName evidence="16">DNA helicase RecQ</fullName>
        <ecNumber evidence="16">5.6.2.4</ecNumber>
    </recommendedName>
</protein>
<dbReference type="InterPro" id="IPR036390">
    <property type="entry name" value="WH_DNA-bd_sf"/>
</dbReference>
<evidence type="ECO:0000256" key="2">
    <source>
        <dbReference type="ARBA" id="ARBA00001947"/>
    </source>
</evidence>
<keyword evidence="10" id="KW-0067">ATP-binding</keyword>
<dbReference type="EMBL" id="JADCKC010000001">
    <property type="protein sequence ID" value="MBE5036728.1"/>
    <property type="molecule type" value="Genomic_DNA"/>
</dbReference>
<comment type="cofactor">
    <cofactor evidence="1">
        <name>Mg(2+)</name>
        <dbReference type="ChEBI" id="CHEBI:18420"/>
    </cofactor>
</comment>
<keyword evidence="11" id="KW-0238">DNA-binding</keyword>
<evidence type="ECO:0000256" key="17">
    <source>
        <dbReference type="SAM" id="MobiDB-lite"/>
    </source>
</evidence>
<evidence type="ECO:0000256" key="13">
    <source>
        <dbReference type="ARBA" id="ARBA00023204"/>
    </source>
</evidence>
<dbReference type="NCBIfam" id="TIGR01389">
    <property type="entry name" value="recQ"/>
    <property type="match status" value="1"/>
</dbReference>
<dbReference type="GO" id="GO:0016787">
    <property type="term" value="F:hydrolase activity"/>
    <property type="evidence" value="ECO:0007669"/>
    <property type="project" value="UniProtKB-KW"/>
</dbReference>
<evidence type="ECO:0000256" key="15">
    <source>
        <dbReference type="ARBA" id="ARBA00034617"/>
    </source>
</evidence>
<dbReference type="SMART" id="SM00956">
    <property type="entry name" value="RQC"/>
    <property type="match status" value="1"/>
</dbReference>
<dbReference type="Proteomes" id="UP000768567">
    <property type="component" value="Unassembled WGS sequence"/>
</dbReference>
<keyword evidence="14" id="KW-0413">Isomerase</keyword>
<dbReference type="InterPro" id="IPR004589">
    <property type="entry name" value="DNA_helicase_ATP-dep_RecQ"/>
</dbReference>
<dbReference type="InterPro" id="IPR027417">
    <property type="entry name" value="P-loop_NTPase"/>
</dbReference>
<comment type="caution">
    <text evidence="21">The sequence shown here is derived from an EMBL/GenBank/DDBJ whole genome shotgun (WGS) entry which is preliminary data.</text>
</comment>
<dbReference type="InterPro" id="IPR006293">
    <property type="entry name" value="DNA_helicase_ATP-dep_RecQ_bac"/>
</dbReference>
<evidence type="ECO:0000259" key="18">
    <source>
        <dbReference type="PROSITE" id="PS50967"/>
    </source>
</evidence>
<dbReference type="SMART" id="SM00487">
    <property type="entry name" value="DEXDc"/>
    <property type="match status" value="1"/>
</dbReference>
<dbReference type="CDD" id="cd18794">
    <property type="entry name" value="SF2_C_RecQ"/>
    <property type="match status" value="1"/>
</dbReference>
<dbReference type="InterPro" id="IPR002121">
    <property type="entry name" value="HRDC_dom"/>
</dbReference>
<dbReference type="InterPro" id="IPR044876">
    <property type="entry name" value="HRDC_dom_sf"/>
</dbReference>
<keyword evidence="8 21" id="KW-0347">Helicase</keyword>
<dbReference type="Pfam" id="PF09382">
    <property type="entry name" value="RQC"/>
    <property type="match status" value="1"/>
</dbReference>
<evidence type="ECO:0000256" key="3">
    <source>
        <dbReference type="ARBA" id="ARBA00005446"/>
    </source>
</evidence>
<dbReference type="SMART" id="SM00341">
    <property type="entry name" value="HRDC"/>
    <property type="match status" value="1"/>
</dbReference>
<keyword evidence="5" id="KW-0547">Nucleotide-binding</keyword>
<reference evidence="21 22" key="1">
    <citation type="submission" date="2020-10" db="EMBL/GenBank/DDBJ databases">
        <title>ChiBAC.</title>
        <authorList>
            <person name="Zenner C."/>
            <person name="Hitch T.C.A."/>
            <person name="Clavel T."/>
        </authorList>
    </citation>
    <scope>NUCLEOTIDE SEQUENCE [LARGE SCALE GENOMIC DNA]</scope>
    <source>
        <strain evidence="21 22">DSM 109015</strain>
    </source>
</reference>
<dbReference type="Pfam" id="PF00270">
    <property type="entry name" value="DEAD"/>
    <property type="match status" value="1"/>
</dbReference>
<dbReference type="InterPro" id="IPR018982">
    <property type="entry name" value="RQC_domain"/>
</dbReference>
<dbReference type="EC" id="5.6.2.4" evidence="16"/>
<evidence type="ECO:0000256" key="4">
    <source>
        <dbReference type="ARBA" id="ARBA00022723"/>
    </source>
</evidence>
<feature type="region of interest" description="Disordered" evidence="17">
    <location>
        <begin position="517"/>
        <end position="542"/>
    </location>
</feature>
<evidence type="ECO:0000256" key="16">
    <source>
        <dbReference type="NCBIfam" id="TIGR01389"/>
    </source>
</evidence>
<feature type="domain" description="Helicase C-terminal" evidence="20">
    <location>
        <begin position="217"/>
        <end position="361"/>
    </location>
</feature>
<feature type="domain" description="Helicase ATP-binding" evidence="19">
    <location>
        <begin position="24"/>
        <end position="193"/>
    </location>
</feature>